<organism evidence="3">
    <name type="scientific">gut metagenome</name>
    <dbReference type="NCBI Taxonomy" id="749906"/>
    <lineage>
        <taxon>unclassified sequences</taxon>
        <taxon>metagenomes</taxon>
        <taxon>organismal metagenomes</taxon>
    </lineage>
</organism>
<keyword evidence="2" id="KW-0472">Membrane</keyword>
<evidence type="ECO:0000256" key="2">
    <source>
        <dbReference type="SAM" id="Phobius"/>
    </source>
</evidence>
<feature type="non-terminal residue" evidence="3">
    <location>
        <position position="228"/>
    </location>
</feature>
<feature type="transmembrane region" description="Helical" evidence="2">
    <location>
        <begin position="6"/>
        <end position="26"/>
    </location>
</feature>
<dbReference type="PANTHER" id="PTHR36838">
    <property type="entry name" value="AUXIN EFFLUX CARRIER FAMILY PROTEIN"/>
    <property type="match status" value="1"/>
</dbReference>
<feature type="transmembrane region" description="Helical" evidence="2">
    <location>
        <begin position="127"/>
        <end position="148"/>
    </location>
</feature>
<keyword evidence="2" id="KW-1133">Transmembrane helix</keyword>
<evidence type="ECO:0000256" key="1">
    <source>
        <dbReference type="ARBA" id="ARBA00022448"/>
    </source>
</evidence>
<accession>J9GGS9</accession>
<dbReference type="EMBL" id="AMCI01004195">
    <property type="protein sequence ID" value="EJW98574.1"/>
    <property type="molecule type" value="Genomic_DNA"/>
</dbReference>
<proteinExistence type="predicted"/>
<feature type="transmembrane region" description="Helical" evidence="2">
    <location>
        <begin position="198"/>
        <end position="220"/>
    </location>
</feature>
<comment type="caution">
    <text evidence="3">The sequence shown here is derived from an EMBL/GenBank/DDBJ whole genome shotgun (WGS) entry which is preliminary data.</text>
</comment>
<keyword evidence="2" id="KW-0812">Transmembrane</keyword>
<feature type="transmembrane region" description="Helical" evidence="2">
    <location>
        <begin position="68"/>
        <end position="91"/>
    </location>
</feature>
<reference evidence="3" key="1">
    <citation type="journal article" date="2012" name="PLoS ONE">
        <title>Gene sets for utilization of primary and secondary nutrition supplies in the distal gut of endangered iberian lynx.</title>
        <authorList>
            <person name="Alcaide M."/>
            <person name="Messina E."/>
            <person name="Richter M."/>
            <person name="Bargiela R."/>
            <person name="Peplies J."/>
            <person name="Huws S.A."/>
            <person name="Newbold C.J."/>
            <person name="Golyshin P.N."/>
            <person name="Simon M.A."/>
            <person name="Lopez G."/>
            <person name="Yakimov M.M."/>
            <person name="Ferrer M."/>
        </authorList>
    </citation>
    <scope>NUCLEOTIDE SEQUENCE</scope>
</reference>
<keyword evidence="1" id="KW-0813">Transport</keyword>
<gene>
    <name evidence="3" type="ORF">EVA_13319</name>
</gene>
<name>J9GGS9_9ZZZZ</name>
<protein>
    <submittedName>
        <fullName evidence="3">Malonate transporter</fullName>
    </submittedName>
</protein>
<evidence type="ECO:0000313" key="3">
    <source>
        <dbReference type="EMBL" id="EJW98574.1"/>
    </source>
</evidence>
<feature type="transmembrane region" description="Helical" evidence="2">
    <location>
        <begin position="169"/>
        <end position="192"/>
    </location>
</feature>
<dbReference type="PANTHER" id="PTHR36838:SF4">
    <property type="entry name" value="AUXIN EFFLUX CARRIER FAMILY PROTEIN"/>
    <property type="match status" value="1"/>
</dbReference>
<sequence length="228" mass="24422">MDSFWIAARVIVPMALTVGIGMLLRVFHITDKPTMKQVDNLIFKIFMPALSFYNIYNTDFTQLRNVGYIFYGACGILLLFLLSMTVVPKMVHPRPTASSFGQALFRSNYLLFGTAAAQSIYGVGNIGLVSLLGAVAIPMFNALAAILLETGRHGTASPKKLLLAIARNPTVIATVLGLAVNFSGLEIPGLVLGVVKDIAGLTTPLSFLSIGVSLSLGAVAKWRYLASI</sequence>
<dbReference type="AlphaFoldDB" id="J9GGS9"/>